<dbReference type="Pfam" id="PF01261">
    <property type="entry name" value="AP_endonuc_2"/>
    <property type="match status" value="1"/>
</dbReference>
<proteinExistence type="predicted"/>
<dbReference type="SUPFAM" id="SSF51658">
    <property type="entry name" value="Xylose isomerase-like"/>
    <property type="match status" value="1"/>
</dbReference>
<accession>A0ABN2LBF1</accession>
<evidence type="ECO:0000256" key="1">
    <source>
        <dbReference type="ARBA" id="ARBA00023277"/>
    </source>
</evidence>
<evidence type="ECO:0000259" key="2">
    <source>
        <dbReference type="Pfam" id="PF01261"/>
    </source>
</evidence>
<feature type="domain" description="Xylose isomerase-like TIM barrel" evidence="2">
    <location>
        <begin position="127"/>
        <end position="366"/>
    </location>
</feature>
<comment type="caution">
    <text evidence="3">The sequence shown here is derived from an EMBL/GenBank/DDBJ whole genome shotgun (WGS) entry which is preliminary data.</text>
</comment>
<dbReference type="Proteomes" id="UP001500851">
    <property type="component" value="Unassembled WGS sequence"/>
</dbReference>
<sequence>MSTDQNHAAVPVPTPTIADVREYVTCRAADLEAAGPAIADRSVRGAEVFMADLAPRTEPLAASSEDRERLLAALRAARVRRVHSSYWAAPTPFVADVGYGELVERFEGSEKVREYFGDLTGDHMFGRWRDEYALARDLGADAYVFHLIDYMPVDGAWAFSVDRRAVLDAMIVLTQRFLRVLEQHGLIDAASPVIELENAGWGLEFGAQTADDFARVFAEVHDPSDRLRLGWDLNHLLHATGLRGGAGSFLLPDVELTPAMRELERKAGGDIRALSAEWIALNVLDERLVDRVSALHLSDCPAKEVEYFRNGLLAPEYAIEGTVEERADAGLRIVLDHYDNHVCLGDGILDPAEVRRVIAALADRHPLMLLHELKNAPDVWAELDRQRARLWSDAPASAV</sequence>
<keyword evidence="4" id="KW-1185">Reference proteome</keyword>
<keyword evidence="1" id="KW-0119">Carbohydrate metabolism</keyword>
<gene>
    <name evidence="3" type="ORF">GCM10009768_08240</name>
</gene>
<dbReference type="Gene3D" id="3.20.20.150">
    <property type="entry name" value="Divalent-metal-dependent TIM barrel enzymes"/>
    <property type="match status" value="1"/>
</dbReference>
<evidence type="ECO:0000313" key="4">
    <source>
        <dbReference type="Proteomes" id="UP001500851"/>
    </source>
</evidence>
<organism evidence="3 4">
    <name type="scientific">Leucobacter iarius</name>
    <dbReference type="NCBI Taxonomy" id="333963"/>
    <lineage>
        <taxon>Bacteria</taxon>
        <taxon>Bacillati</taxon>
        <taxon>Actinomycetota</taxon>
        <taxon>Actinomycetes</taxon>
        <taxon>Micrococcales</taxon>
        <taxon>Microbacteriaceae</taxon>
        <taxon>Leucobacter</taxon>
    </lineage>
</organism>
<dbReference type="RefSeq" id="WP_344029665.1">
    <property type="nucleotide sequence ID" value="NZ_BAAAOB010000001.1"/>
</dbReference>
<dbReference type="EMBL" id="BAAAOB010000001">
    <property type="protein sequence ID" value="GAA1781612.1"/>
    <property type="molecule type" value="Genomic_DNA"/>
</dbReference>
<dbReference type="InterPro" id="IPR036237">
    <property type="entry name" value="Xyl_isomerase-like_sf"/>
</dbReference>
<dbReference type="InterPro" id="IPR013022">
    <property type="entry name" value="Xyl_isomerase-like_TIM-brl"/>
</dbReference>
<protein>
    <recommendedName>
        <fullName evidence="2">Xylose isomerase-like TIM barrel domain-containing protein</fullName>
    </recommendedName>
</protein>
<name>A0ABN2LBF1_9MICO</name>
<reference evidence="3 4" key="1">
    <citation type="journal article" date="2019" name="Int. J. Syst. Evol. Microbiol.">
        <title>The Global Catalogue of Microorganisms (GCM) 10K type strain sequencing project: providing services to taxonomists for standard genome sequencing and annotation.</title>
        <authorList>
            <consortium name="The Broad Institute Genomics Platform"/>
            <consortium name="The Broad Institute Genome Sequencing Center for Infectious Disease"/>
            <person name="Wu L."/>
            <person name="Ma J."/>
        </authorList>
    </citation>
    <scope>NUCLEOTIDE SEQUENCE [LARGE SCALE GENOMIC DNA]</scope>
    <source>
        <strain evidence="3 4">JCM 14736</strain>
    </source>
</reference>
<evidence type="ECO:0000313" key="3">
    <source>
        <dbReference type="EMBL" id="GAA1781612.1"/>
    </source>
</evidence>